<dbReference type="PANTHER" id="PTHR43045:SF1">
    <property type="entry name" value="SHIKIMATE TRANSPORTER"/>
    <property type="match status" value="1"/>
</dbReference>
<organism evidence="10 11">
    <name type="scientific">Enteractinococcus helveticum</name>
    <dbReference type="NCBI Taxonomy" id="1837282"/>
    <lineage>
        <taxon>Bacteria</taxon>
        <taxon>Bacillati</taxon>
        <taxon>Actinomycetota</taxon>
        <taxon>Actinomycetes</taxon>
        <taxon>Micrococcales</taxon>
        <taxon>Micrococcaceae</taxon>
    </lineage>
</organism>
<name>A0A921FKG7_9MICC</name>
<evidence type="ECO:0000256" key="3">
    <source>
        <dbReference type="ARBA" id="ARBA00022475"/>
    </source>
</evidence>
<keyword evidence="6 8" id="KW-0472">Membrane</keyword>
<dbReference type="CDD" id="cd17369">
    <property type="entry name" value="MFS_ShiA_like"/>
    <property type="match status" value="1"/>
</dbReference>
<keyword evidence="2" id="KW-0813">Transport</keyword>
<dbReference type="GO" id="GO:0005886">
    <property type="term" value="C:plasma membrane"/>
    <property type="evidence" value="ECO:0007669"/>
    <property type="project" value="UniProtKB-SubCell"/>
</dbReference>
<accession>A0A921FKG7</accession>
<protein>
    <submittedName>
        <fullName evidence="10">MHS family MFS transporter</fullName>
    </submittedName>
</protein>
<dbReference type="Proteomes" id="UP000703315">
    <property type="component" value="Unassembled WGS sequence"/>
</dbReference>
<reference evidence="10" key="2">
    <citation type="submission" date="2021-09" db="EMBL/GenBank/DDBJ databases">
        <authorList>
            <person name="Gilroy R."/>
        </authorList>
    </citation>
    <scope>NUCLEOTIDE SEQUENCE</scope>
    <source>
        <strain evidence="10">ChiHjej13B12-14962</strain>
    </source>
</reference>
<dbReference type="SUPFAM" id="SSF103473">
    <property type="entry name" value="MFS general substrate transporter"/>
    <property type="match status" value="1"/>
</dbReference>
<dbReference type="AlphaFoldDB" id="A0A921FKG7"/>
<evidence type="ECO:0000256" key="7">
    <source>
        <dbReference type="SAM" id="MobiDB-lite"/>
    </source>
</evidence>
<dbReference type="InterPro" id="IPR011701">
    <property type="entry name" value="MFS"/>
</dbReference>
<dbReference type="GO" id="GO:0022857">
    <property type="term" value="F:transmembrane transporter activity"/>
    <property type="evidence" value="ECO:0007669"/>
    <property type="project" value="InterPro"/>
</dbReference>
<dbReference type="PROSITE" id="PS50850">
    <property type="entry name" value="MFS"/>
    <property type="match status" value="1"/>
</dbReference>
<proteinExistence type="predicted"/>
<keyword evidence="3" id="KW-1003">Cell membrane</keyword>
<evidence type="ECO:0000256" key="5">
    <source>
        <dbReference type="ARBA" id="ARBA00022989"/>
    </source>
</evidence>
<sequence>MSTHTHPSKRRLSRDQKRVLGATLVGTTVEWYDFFIYANAAAIIFASQYFGPVGEENPQLAQLLAYASVGISFLFRPLGAVIAGWIGDKYGRRMVLMLTLGLMGMATTLIGLLPTYATIGVWAPVMLIVLRILQGVSAGGEWGGAALMAVEHAPTPRRGLFGAYPQIGVPLGMLLASAILGIFSLALTPEQFQAWGWRVPFLVSFVLIFVGYYIRRKVSETPVFQELRKNAAQAKTPLRQLFQEDWKTIVKAALAFAGNNAAGYMVTGGFVLGYVTTTHGVSQSNMLLLVSVAAALWIATTLYGGILSDKIGRRPTYLIGFGFQLVWAIPMFLMIDTGNFGVIILAVLPFTIPIGLSYGPQSAMYSEMFPSRTRLSGVSISYALGAVLGGAFAPTIAQYLVGATSWIGSVGIYIAAMAIISGLAVLAIKEPRGNPLTPEQEAAHEQTTLDATSESQATTVR</sequence>
<feature type="transmembrane region" description="Helical" evidence="8">
    <location>
        <begin position="94"/>
        <end position="113"/>
    </location>
</feature>
<feature type="transmembrane region" description="Helical" evidence="8">
    <location>
        <begin position="341"/>
        <end position="359"/>
    </location>
</feature>
<feature type="compositionally biased region" description="Polar residues" evidence="7">
    <location>
        <begin position="445"/>
        <end position="461"/>
    </location>
</feature>
<comment type="caution">
    <text evidence="10">The sequence shown here is derived from an EMBL/GenBank/DDBJ whole genome shotgun (WGS) entry which is preliminary data.</text>
</comment>
<dbReference type="Pfam" id="PF07690">
    <property type="entry name" value="MFS_1"/>
    <property type="match status" value="1"/>
</dbReference>
<dbReference type="PANTHER" id="PTHR43045">
    <property type="entry name" value="SHIKIMATE TRANSPORTER"/>
    <property type="match status" value="1"/>
</dbReference>
<evidence type="ECO:0000256" key="6">
    <source>
        <dbReference type="ARBA" id="ARBA00023136"/>
    </source>
</evidence>
<gene>
    <name evidence="10" type="ORF">K8V32_03290</name>
</gene>
<evidence type="ECO:0000259" key="9">
    <source>
        <dbReference type="PROSITE" id="PS50850"/>
    </source>
</evidence>
<dbReference type="InterPro" id="IPR005829">
    <property type="entry name" value="Sugar_transporter_CS"/>
</dbReference>
<feature type="transmembrane region" description="Helical" evidence="8">
    <location>
        <begin position="249"/>
        <end position="274"/>
    </location>
</feature>
<dbReference type="InterPro" id="IPR020846">
    <property type="entry name" value="MFS_dom"/>
</dbReference>
<evidence type="ECO:0000256" key="2">
    <source>
        <dbReference type="ARBA" id="ARBA00022448"/>
    </source>
</evidence>
<evidence type="ECO:0000256" key="4">
    <source>
        <dbReference type="ARBA" id="ARBA00022692"/>
    </source>
</evidence>
<feature type="transmembrane region" description="Helical" evidence="8">
    <location>
        <begin position="380"/>
        <end position="400"/>
    </location>
</feature>
<feature type="transmembrane region" description="Helical" evidence="8">
    <location>
        <begin position="286"/>
        <end position="305"/>
    </location>
</feature>
<feature type="transmembrane region" description="Helical" evidence="8">
    <location>
        <begin position="195"/>
        <end position="214"/>
    </location>
</feature>
<dbReference type="EMBL" id="DYXC01000042">
    <property type="protein sequence ID" value="HJF13815.1"/>
    <property type="molecule type" value="Genomic_DNA"/>
</dbReference>
<evidence type="ECO:0000313" key="11">
    <source>
        <dbReference type="Proteomes" id="UP000703315"/>
    </source>
</evidence>
<feature type="transmembrane region" description="Helical" evidence="8">
    <location>
        <begin position="406"/>
        <end position="428"/>
    </location>
</feature>
<keyword evidence="4 8" id="KW-0812">Transmembrane</keyword>
<feature type="transmembrane region" description="Helical" evidence="8">
    <location>
        <begin position="20"/>
        <end position="45"/>
    </location>
</feature>
<keyword evidence="5 8" id="KW-1133">Transmembrane helix</keyword>
<evidence type="ECO:0000313" key="10">
    <source>
        <dbReference type="EMBL" id="HJF13815.1"/>
    </source>
</evidence>
<feature type="transmembrane region" description="Helical" evidence="8">
    <location>
        <begin position="119"/>
        <end position="140"/>
    </location>
</feature>
<evidence type="ECO:0000256" key="1">
    <source>
        <dbReference type="ARBA" id="ARBA00004651"/>
    </source>
</evidence>
<dbReference type="Gene3D" id="1.20.1250.20">
    <property type="entry name" value="MFS general substrate transporter like domains"/>
    <property type="match status" value="2"/>
</dbReference>
<dbReference type="RefSeq" id="WP_303902829.1">
    <property type="nucleotide sequence ID" value="NZ_DYXC01000042.1"/>
</dbReference>
<comment type="subcellular location">
    <subcellularLocation>
        <location evidence="1">Cell membrane</location>
        <topology evidence="1">Multi-pass membrane protein</topology>
    </subcellularLocation>
</comment>
<feature type="region of interest" description="Disordered" evidence="7">
    <location>
        <begin position="436"/>
        <end position="461"/>
    </location>
</feature>
<feature type="domain" description="Major facilitator superfamily (MFS) profile" evidence="9">
    <location>
        <begin position="19"/>
        <end position="433"/>
    </location>
</feature>
<dbReference type="PROSITE" id="PS00216">
    <property type="entry name" value="SUGAR_TRANSPORT_1"/>
    <property type="match status" value="1"/>
</dbReference>
<dbReference type="InterPro" id="IPR036259">
    <property type="entry name" value="MFS_trans_sf"/>
</dbReference>
<feature type="transmembrane region" description="Helical" evidence="8">
    <location>
        <begin position="161"/>
        <end position="183"/>
    </location>
</feature>
<feature type="transmembrane region" description="Helical" evidence="8">
    <location>
        <begin position="317"/>
        <end position="335"/>
    </location>
</feature>
<evidence type="ECO:0000256" key="8">
    <source>
        <dbReference type="SAM" id="Phobius"/>
    </source>
</evidence>
<feature type="transmembrane region" description="Helical" evidence="8">
    <location>
        <begin position="65"/>
        <end position="87"/>
    </location>
</feature>
<reference evidence="10" key="1">
    <citation type="journal article" date="2021" name="PeerJ">
        <title>Extensive microbial diversity within the chicken gut microbiome revealed by metagenomics and culture.</title>
        <authorList>
            <person name="Gilroy R."/>
            <person name="Ravi A."/>
            <person name="Getino M."/>
            <person name="Pursley I."/>
            <person name="Horton D.L."/>
            <person name="Alikhan N.F."/>
            <person name="Baker D."/>
            <person name="Gharbi K."/>
            <person name="Hall N."/>
            <person name="Watson M."/>
            <person name="Adriaenssens E.M."/>
            <person name="Foster-Nyarko E."/>
            <person name="Jarju S."/>
            <person name="Secka A."/>
            <person name="Antonio M."/>
            <person name="Oren A."/>
            <person name="Chaudhuri R.R."/>
            <person name="La Ragione R."/>
            <person name="Hildebrand F."/>
            <person name="Pallen M.J."/>
        </authorList>
    </citation>
    <scope>NUCLEOTIDE SEQUENCE</scope>
    <source>
        <strain evidence="10">ChiHjej13B12-14962</strain>
    </source>
</reference>